<dbReference type="CDD" id="cd00190">
    <property type="entry name" value="Tryp_SPc"/>
    <property type="match status" value="1"/>
</dbReference>
<evidence type="ECO:0000313" key="8">
    <source>
        <dbReference type="EMBL" id="EDW14898.2"/>
    </source>
</evidence>
<dbReference type="GO" id="GO:0005576">
    <property type="term" value="C:extracellular region"/>
    <property type="evidence" value="ECO:0007669"/>
    <property type="project" value="UniProtKB-SubCell"/>
</dbReference>
<dbReference type="SMART" id="SM00020">
    <property type="entry name" value="Tryp_SPc"/>
    <property type="match status" value="1"/>
</dbReference>
<keyword evidence="6" id="KW-0812">Transmembrane</keyword>
<evidence type="ECO:0000256" key="3">
    <source>
        <dbReference type="ARBA" id="ARBA00023157"/>
    </source>
</evidence>
<feature type="domain" description="Peptidase S1" evidence="7">
    <location>
        <begin position="190"/>
        <end position="436"/>
    </location>
</feature>
<dbReference type="PRINTS" id="PR00722">
    <property type="entry name" value="CHYMOTRYPSIN"/>
</dbReference>
<dbReference type="HOGENOM" id="CLU_006842_0_3_1"/>
<dbReference type="AlphaFoldDB" id="B4KDB6"/>
<dbReference type="InterPro" id="IPR001314">
    <property type="entry name" value="Peptidase_S1A"/>
</dbReference>
<dbReference type="SMR" id="B4KDB6"/>
<proteinExistence type="predicted"/>
<feature type="transmembrane region" description="Helical" evidence="6">
    <location>
        <begin position="7"/>
        <end position="33"/>
    </location>
</feature>
<evidence type="ECO:0000313" key="9">
    <source>
        <dbReference type="Proteomes" id="UP000009192"/>
    </source>
</evidence>
<evidence type="ECO:0000256" key="4">
    <source>
        <dbReference type="ARBA" id="ARBA00068096"/>
    </source>
</evidence>
<dbReference type="InParanoid" id="B4KDB6"/>
<dbReference type="Proteomes" id="UP000009192">
    <property type="component" value="Unassembled WGS sequence"/>
</dbReference>
<keyword evidence="6" id="KW-1133">Transmembrane helix</keyword>
<dbReference type="PROSITE" id="PS50240">
    <property type="entry name" value="TRYPSIN_DOM"/>
    <property type="match status" value="1"/>
</dbReference>
<accession>B4KDB6</accession>
<dbReference type="GO" id="GO:0004252">
    <property type="term" value="F:serine-type endopeptidase activity"/>
    <property type="evidence" value="ECO:0007669"/>
    <property type="project" value="InterPro"/>
</dbReference>
<organism evidence="8 9">
    <name type="scientific">Drosophila mojavensis</name>
    <name type="common">Fruit fly</name>
    <dbReference type="NCBI Taxonomy" id="7230"/>
    <lineage>
        <taxon>Eukaryota</taxon>
        <taxon>Metazoa</taxon>
        <taxon>Ecdysozoa</taxon>
        <taxon>Arthropoda</taxon>
        <taxon>Hexapoda</taxon>
        <taxon>Insecta</taxon>
        <taxon>Pterygota</taxon>
        <taxon>Neoptera</taxon>
        <taxon>Endopterygota</taxon>
        <taxon>Diptera</taxon>
        <taxon>Brachycera</taxon>
        <taxon>Muscomorpha</taxon>
        <taxon>Ephydroidea</taxon>
        <taxon>Drosophilidae</taxon>
        <taxon>Drosophila</taxon>
    </lineage>
</organism>
<keyword evidence="2" id="KW-0964">Secreted</keyword>
<dbReference type="Gene3D" id="2.40.10.10">
    <property type="entry name" value="Trypsin-like serine proteases"/>
    <property type="match status" value="1"/>
</dbReference>
<dbReference type="Pfam" id="PF00089">
    <property type="entry name" value="Trypsin"/>
    <property type="match status" value="1"/>
</dbReference>
<dbReference type="EMBL" id="CH933806">
    <property type="protein sequence ID" value="EDW14898.2"/>
    <property type="molecule type" value="Genomic_DNA"/>
</dbReference>
<dbReference type="InterPro" id="IPR009003">
    <property type="entry name" value="Peptidase_S1_PA"/>
</dbReference>
<dbReference type="FunFam" id="2.40.10.10:FF:000038">
    <property type="entry name" value="Serine protease"/>
    <property type="match status" value="1"/>
</dbReference>
<dbReference type="InterPro" id="IPR001254">
    <property type="entry name" value="Trypsin_dom"/>
</dbReference>
<dbReference type="OrthoDB" id="6656697at2759"/>
<dbReference type="eggNOG" id="KOG3627">
    <property type="taxonomic scope" value="Eukaryota"/>
</dbReference>
<dbReference type="InterPro" id="IPR043504">
    <property type="entry name" value="Peptidase_S1_PA_chymotrypsin"/>
</dbReference>
<keyword evidence="9" id="KW-1185">Reference proteome</keyword>
<dbReference type="InterPro" id="IPR041515">
    <property type="entry name" value="PPAF-2-like_Clip"/>
</dbReference>
<dbReference type="Pfam" id="PF18322">
    <property type="entry name" value="CLIP_1"/>
    <property type="match status" value="1"/>
</dbReference>
<gene>
    <name evidence="8" type="primary">Dmoj\GI23068</name>
    <name evidence="8" type="ORF">Dmoj_GI23068</name>
</gene>
<evidence type="ECO:0000256" key="2">
    <source>
        <dbReference type="ARBA" id="ARBA00022525"/>
    </source>
</evidence>
<dbReference type="GO" id="GO:0006508">
    <property type="term" value="P:proteolysis"/>
    <property type="evidence" value="ECO:0007669"/>
    <property type="project" value="InterPro"/>
</dbReference>
<dbReference type="PANTHER" id="PTHR24258">
    <property type="entry name" value="SERINE PROTEASE-RELATED"/>
    <property type="match status" value="1"/>
</dbReference>
<keyword evidence="3" id="KW-1015">Disulfide bond</keyword>
<dbReference type="KEGG" id="dmo:Dmoj_GI23068"/>
<keyword evidence="6" id="KW-0472">Membrane</keyword>
<dbReference type="SUPFAM" id="SSF50494">
    <property type="entry name" value="Trypsin-like serine proteases"/>
    <property type="match status" value="1"/>
</dbReference>
<evidence type="ECO:0000256" key="5">
    <source>
        <dbReference type="ARBA" id="ARBA00076468"/>
    </source>
</evidence>
<feature type="transmembrane region" description="Helical" evidence="6">
    <location>
        <begin position="45"/>
        <end position="66"/>
    </location>
</feature>
<name>B4KDB6_DROMO</name>
<evidence type="ECO:0000256" key="6">
    <source>
        <dbReference type="SAM" id="Phobius"/>
    </source>
</evidence>
<protein>
    <recommendedName>
        <fullName evidence="4">Phenoloxidase-activating factor 2</fullName>
    </recommendedName>
    <alternativeName>
        <fullName evidence="5">Prophenoloxidase-activating factor II</fullName>
    </alternativeName>
</protein>
<dbReference type="PANTHER" id="PTHR24258:SF129">
    <property type="entry name" value="LP15124P-RELATED"/>
    <property type="match status" value="1"/>
</dbReference>
<reference evidence="8 9" key="1">
    <citation type="journal article" date="2007" name="Nature">
        <title>Evolution of genes and genomes on the Drosophila phylogeny.</title>
        <authorList>
            <consortium name="Drosophila 12 Genomes Consortium"/>
            <person name="Clark A.G."/>
            <person name="Eisen M.B."/>
            <person name="Smith D.R."/>
            <person name="Bergman C.M."/>
            <person name="Oliver B."/>
            <person name="Markow T.A."/>
            <person name="Kaufman T.C."/>
            <person name="Kellis M."/>
            <person name="Gelbart W."/>
            <person name="Iyer V.N."/>
            <person name="Pollard D.A."/>
            <person name="Sackton T.B."/>
            <person name="Larracuente A.M."/>
            <person name="Singh N.D."/>
            <person name="Abad J.P."/>
            <person name="Abt D.N."/>
            <person name="Adryan B."/>
            <person name="Aguade M."/>
            <person name="Akashi H."/>
            <person name="Anderson W.W."/>
            <person name="Aquadro C.F."/>
            <person name="Ardell D.H."/>
            <person name="Arguello R."/>
            <person name="Artieri C.G."/>
            <person name="Barbash D.A."/>
            <person name="Barker D."/>
            <person name="Barsanti P."/>
            <person name="Batterham P."/>
            <person name="Batzoglou S."/>
            <person name="Begun D."/>
            <person name="Bhutkar A."/>
            <person name="Blanco E."/>
            <person name="Bosak S.A."/>
            <person name="Bradley R.K."/>
            <person name="Brand A.D."/>
            <person name="Brent M.R."/>
            <person name="Brooks A.N."/>
            <person name="Brown R.H."/>
            <person name="Butlin R.K."/>
            <person name="Caggese C."/>
            <person name="Calvi B.R."/>
            <person name="Bernardo de Carvalho A."/>
            <person name="Caspi A."/>
            <person name="Castrezana S."/>
            <person name="Celniker S.E."/>
            <person name="Chang J.L."/>
            <person name="Chapple C."/>
            <person name="Chatterji S."/>
            <person name="Chinwalla A."/>
            <person name="Civetta A."/>
            <person name="Clifton S.W."/>
            <person name="Comeron J.M."/>
            <person name="Costello J.C."/>
            <person name="Coyne J.A."/>
            <person name="Daub J."/>
            <person name="David R.G."/>
            <person name="Delcher A.L."/>
            <person name="Delehaunty K."/>
            <person name="Do C.B."/>
            <person name="Ebling H."/>
            <person name="Edwards K."/>
            <person name="Eickbush T."/>
            <person name="Evans J.D."/>
            <person name="Filipski A."/>
            <person name="Findeiss S."/>
            <person name="Freyhult E."/>
            <person name="Fulton L."/>
            <person name="Fulton R."/>
            <person name="Garcia A.C."/>
            <person name="Gardiner A."/>
            <person name="Garfield D.A."/>
            <person name="Garvin B.E."/>
            <person name="Gibson G."/>
            <person name="Gilbert D."/>
            <person name="Gnerre S."/>
            <person name="Godfrey J."/>
            <person name="Good R."/>
            <person name="Gotea V."/>
            <person name="Gravely B."/>
            <person name="Greenberg A.J."/>
            <person name="Griffiths-Jones S."/>
            <person name="Gross S."/>
            <person name="Guigo R."/>
            <person name="Gustafson E.A."/>
            <person name="Haerty W."/>
            <person name="Hahn M.W."/>
            <person name="Halligan D.L."/>
            <person name="Halpern A.L."/>
            <person name="Halter G.M."/>
            <person name="Han M.V."/>
            <person name="Heger A."/>
            <person name="Hillier L."/>
            <person name="Hinrichs A.S."/>
            <person name="Holmes I."/>
            <person name="Hoskins R.A."/>
            <person name="Hubisz M.J."/>
            <person name="Hultmark D."/>
            <person name="Huntley M.A."/>
            <person name="Jaffe D.B."/>
            <person name="Jagadeeshan S."/>
            <person name="Jeck W.R."/>
            <person name="Johnson J."/>
            <person name="Jones C.D."/>
            <person name="Jordan W.C."/>
            <person name="Karpen G.H."/>
            <person name="Kataoka E."/>
            <person name="Keightley P.D."/>
            <person name="Kheradpour P."/>
            <person name="Kirkness E.F."/>
            <person name="Koerich L.B."/>
            <person name="Kristiansen K."/>
            <person name="Kudrna D."/>
            <person name="Kulathinal R.J."/>
            <person name="Kumar S."/>
            <person name="Kwok R."/>
            <person name="Lander E."/>
            <person name="Langley C.H."/>
            <person name="Lapoint R."/>
            <person name="Lazzaro B.P."/>
            <person name="Lee S.J."/>
            <person name="Levesque L."/>
            <person name="Li R."/>
            <person name="Lin C.F."/>
            <person name="Lin M.F."/>
            <person name="Lindblad-Toh K."/>
            <person name="Llopart A."/>
            <person name="Long M."/>
            <person name="Low L."/>
            <person name="Lozovsky E."/>
            <person name="Lu J."/>
            <person name="Luo M."/>
            <person name="Machado C.A."/>
            <person name="Makalowski W."/>
            <person name="Marzo M."/>
            <person name="Matsuda M."/>
            <person name="Matzkin L."/>
            <person name="McAllister B."/>
            <person name="McBride C.S."/>
            <person name="McKernan B."/>
            <person name="McKernan K."/>
            <person name="Mendez-Lago M."/>
            <person name="Minx P."/>
            <person name="Mollenhauer M.U."/>
            <person name="Montooth K."/>
            <person name="Mount S.M."/>
            <person name="Mu X."/>
            <person name="Myers E."/>
            <person name="Negre B."/>
            <person name="Newfeld S."/>
            <person name="Nielsen R."/>
            <person name="Noor M.A."/>
            <person name="O'Grady P."/>
            <person name="Pachter L."/>
            <person name="Papaceit M."/>
            <person name="Parisi M.J."/>
            <person name="Parisi M."/>
            <person name="Parts L."/>
            <person name="Pedersen J.S."/>
            <person name="Pesole G."/>
            <person name="Phillippy A.M."/>
            <person name="Ponting C.P."/>
            <person name="Pop M."/>
            <person name="Porcelli D."/>
            <person name="Powell J.R."/>
            <person name="Prohaska S."/>
            <person name="Pruitt K."/>
            <person name="Puig M."/>
            <person name="Quesneville H."/>
            <person name="Ram K.R."/>
            <person name="Rand D."/>
            <person name="Rasmussen M.D."/>
            <person name="Reed L.K."/>
            <person name="Reenan R."/>
            <person name="Reily A."/>
            <person name="Remington K.A."/>
            <person name="Rieger T.T."/>
            <person name="Ritchie M.G."/>
            <person name="Robin C."/>
            <person name="Rogers Y.H."/>
            <person name="Rohde C."/>
            <person name="Rozas J."/>
            <person name="Rubenfield M.J."/>
            <person name="Ruiz A."/>
            <person name="Russo S."/>
            <person name="Salzberg S.L."/>
            <person name="Sanchez-Gracia A."/>
            <person name="Saranga D.J."/>
            <person name="Sato H."/>
            <person name="Schaeffer S.W."/>
            <person name="Schatz M.C."/>
            <person name="Schlenke T."/>
            <person name="Schwartz R."/>
            <person name="Segarra C."/>
            <person name="Singh R.S."/>
            <person name="Sirot L."/>
            <person name="Sirota M."/>
            <person name="Sisneros N.B."/>
            <person name="Smith C.D."/>
            <person name="Smith T.F."/>
            <person name="Spieth J."/>
            <person name="Stage D.E."/>
            <person name="Stark A."/>
            <person name="Stephan W."/>
            <person name="Strausberg R.L."/>
            <person name="Strempel S."/>
            <person name="Sturgill D."/>
            <person name="Sutton G."/>
            <person name="Sutton G.G."/>
            <person name="Tao W."/>
            <person name="Teichmann S."/>
            <person name="Tobari Y.N."/>
            <person name="Tomimura Y."/>
            <person name="Tsolas J.M."/>
            <person name="Valente V.L."/>
            <person name="Venter E."/>
            <person name="Venter J.C."/>
            <person name="Vicario S."/>
            <person name="Vieira F.G."/>
            <person name="Vilella A.J."/>
            <person name="Villasante A."/>
            <person name="Walenz B."/>
            <person name="Wang J."/>
            <person name="Wasserman M."/>
            <person name="Watts T."/>
            <person name="Wilson D."/>
            <person name="Wilson R.K."/>
            <person name="Wing R.A."/>
            <person name="Wolfner M.F."/>
            <person name="Wong A."/>
            <person name="Wong G.K."/>
            <person name="Wu C.I."/>
            <person name="Wu G."/>
            <person name="Yamamoto D."/>
            <person name="Yang H.P."/>
            <person name="Yang S.P."/>
            <person name="Yorke J.A."/>
            <person name="Yoshida K."/>
            <person name="Zdobnov E."/>
            <person name="Zhang P."/>
            <person name="Zhang Y."/>
            <person name="Zimin A.V."/>
            <person name="Baldwin J."/>
            <person name="Abdouelleil A."/>
            <person name="Abdulkadir J."/>
            <person name="Abebe A."/>
            <person name="Abera B."/>
            <person name="Abreu J."/>
            <person name="Acer S.C."/>
            <person name="Aftuck L."/>
            <person name="Alexander A."/>
            <person name="An P."/>
            <person name="Anderson E."/>
            <person name="Anderson S."/>
            <person name="Arachi H."/>
            <person name="Azer M."/>
            <person name="Bachantsang P."/>
            <person name="Barry A."/>
            <person name="Bayul T."/>
            <person name="Berlin A."/>
            <person name="Bessette D."/>
            <person name="Bloom T."/>
            <person name="Blye J."/>
            <person name="Boguslavskiy L."/>
            <person name="Bonnet C."/>
            <person name="Boukhgalter B."/>
            <person name="Bourzgui I."/>
            <person name="Brown A."/>
            <person name="Cahill P."/>
            <person name="Channer S."/>
            <person name="Cheshatsang Y."/>
            <person name="Chuda L."/>
            <person name="Citroen M."/>
            <person name="Collymore A."/>
            <person name="Cooke P."/>
            <person name="Costello M."/>
            <person name="D'Aco K."/>
            <person name="Daza R."/>
            <person name="De Haan G."/>
            <person name="DeGray S."/>
            <person name="DeMaso C."/>
            <person name="Dhargay N."/>
            <person name="Dooley K."/>
            <person name="Dooley E."/>
            <person name="Doricent M."/>
            <person name="Dorje P."/>
            <person name="Dorjee K."/>
            <person name="Dupes A."/>
            <person name="Elong R."/>
            <person name="Falk J."/>
            <person name="Farina A."/>
            <person name="Faro S."/>
            <person name="Ferguson D."/>
            <person name="Fisher S."/>
            <person name="Foley C.D."/>
            <person name="Franke A."/>
            <person name="Friedrich D."/>
            <person name="Gadbois L."/>
            <person name="Gearin G."/>
            <person name="Gearin C.R."/>
            <person name="Giannoukos G."/>
            <person name="Goode T."/>
            <person name="Graham J."/>
            <person name="Grandbois E."/>
            <person name="Grewal S."/>
            <person name="Gyaltsen K."/>
            <person name="Hafez N."/>
            <person name="Hagos B."/>
            <person name="Hall J."/>
            <person name="Henson C."/>
            <person name="Hollinger A."/>
            <person name="Honan T."/>
            <person name="Huard M.D."/>
            <person name="Hughes L."/>
            <person name="Hurhula B."/>
            <person name="Husby M.E."/>
            <person name="Kamat A."/>
            <person name="Kanga B."/>
            <person name="Kashin S."/>
            <person name="Khazanovich D."/>
            <person name="Kisner P."/>
            <person name="Lance K."/>
            <person name="Lara M."/>
            <person name="Lee W."/>
            <person name="Lennon N."/>
            <person name="Letendre F."/>
            <person name="LeVine R."/>
            <person name="Lipovsky A."/>
            <person name="Liu X."/>
            <person name="Liu J."/>
            <person name="Liu S."/>
            <person name="Lokyitsang T."/>
            <person name="Lokyitsang Y."/>
            <person name="Lubonja R."/>
            <person name="Lui A."/>
            <person name="MacDonald P."/>
            <person name="Magnisalis V."/>
            <person name="Maru K."/>
            <person name="Matthews C."/>
            <person name="McCusker W."/>
            <person name="McDonough S."/>
            <person name="Mehta T."/>
            <person name="Meldrim J."/>
            <person name="Meneus L."/>
            <person name="Mihai O."/>
            <person name="Mihalev A."/>
            <person name="Mihova T."/>
            <person name="Mittelman R."/>
            <person name="Mlenga V."/>
            <person name="Montmayeur A."/>
            <person name="Mulrain L."/>
            <person name="Navidi A."/>
            <person name="Naylor J."/>
            <person name="Negash T."/>
            <person name="Nguyen T."/>
            <person name="Nguyen N."/>
            <person name="Nicol R."/>
            <person name="Norbu C."/>
            <person name="Norbu N."/>
            <person name="Novod N."/>
            <person name="O'Neill B."/>
            <person name="Osman S."/>
            <person name="Markiewicz E."/>
            <person name="Oyono O.L."/>
            <person name="Patti C."/>
            <person name="Phunkhang P."/>
            <person name="Pierre F."/>
            <person name="Priest M."/>
            <person name="Raghuraman S."/>
            <person name="Rege F."/>
            <person name="Reyes R."/>
            <person name="Rise C."/>
            <person name="Rogov P."/>
            <person name="Ross K."/>
            <person name="Ryan E."/>
            <person name="Settipalli S."/>
            <person name="Shea T."/>
            <person name="Sherpa N."/>
            <person name="Shi L."/>
            <person name="Shih D."/>
            <person name="Sparrow T."/>
            <person name="Spaulding J."/>
            <person name="Stalker J."/>
            <person name="Stange-Thomann N."/>
            <person name="Stavropoulos S."/>
            <person name="Stone C."/>
            <person name="Strader C."/>
            <person name="Tesfaye S."/>
            <person name="Thomson T."/>
            <person name="Thoulutsang Y."/>
            <person name="Thoulutsang D."/>
            <person name="Topham K."/>
            <person name="Topping I."/>
            <person name="Tsamla T."/>
            <person name="Vassiliev H."/>
            <person name="Vo A."/>
            <person name="Wangchuk T."/>
            <person name="Wangdi T."/>
            <person name="Weiand M."/>
            <person name="Wilkinson J."/>
            <person name="Wilson A."/>
            <person name="Yadav S."/>
            <person name="Young G."/>
            <person name="Yu Q."/>
            <person name="Zembek L."/>
            <person name="Zhong D."/>
            <person name="Zimmer A."/>
            <person name="Zwirko Z."/>
            <person name="Jaffe D.B."/>
            <person name="Alvarez P."/>
            <person name="Brockman W."/>
            <person name="Butler J."/>
            <person name="Chin C."/>
            <person name="Gnerre S."/>
            <person name="Grabherr M."/>
            <person name="Kleber M."/>
            <person name="Mauceli E."/>
            <person name="MacCallum I."/>
        </authorList>
    </citation>
    <scope>NUCLEOTIDE SEQUENCE [LARGE SCALE GENOMIC DNA]</scope>
    <source>
        <strain evidence="9">Tucson 15081-1352.22</strain>
    </source>
</reference>
<evidence type="ECO:0000259" key="7">
    <source>
        <dbReference type="PROSITE" id="PS50240"/>
    </source>
</evidence>
<sequence>MSRCFGFFLFFLACFDFLYFLQFALVIVSVVYWGVFISLLVLQKLSHVLAMNALLSTLGLLLLQLLGDTGVHGWSFGSLTEQSAPQPSDAGNLYNHTLLARQLIVGTLVPPITSIVTPGTSNCRCVPAGSCPNPLPTPPNDGSGQLDIRIVNNGGVPTASSTAAPLTCNYGLVACCQPGNYQCGLRFPPPAGSALASPGQASFGAYPWQAALLTTADVYLGGGALITAQHVLTAAHKVYNLALNSFKVRLGEWNAASISEPIPAQDVLVSNVYVNPAFNPNNLQNNVAILKLATPVSLTSRSTIGTICLPTVSFVGQRCWVAGWGKNDFGPTGAYQAVMRQVDVPLIPNANCQTALQSTRLGPAFALNPISFICAGGEPGKDACTGDGGSPLVCTSNGLWYVVGLVAWGIGCGQANVPGVYVNVGAYLPWIQSTLSL</sequence>
<keyword evidence="8" id="KW-0378">Hydrolase</keyword>
<evidence type="ECO:0000256" key="1">
    <source>
        <dbReference type="ARBA" id="ARBA00004613"/>
    </source>
</evidence>
<comment type="subcellular location">
    <subcellularLocation>
        <location evidence="1">Secreted</location>
    </subcellularLocation>
</comment>